<name>A0A928YWL1_9GAMM</name>
<comment type="caution">
    <text evidence="6">The sequence shown here is derived from an EMBL/GenBank/DDBJ whole genome shotgun (WGS) entry which is preliminary data.</text>
</comment>
<evidence type="ECO:0000256" key="3">
    <source>
        <dbReference type="ARBA" id="ARBA00022989"/>
    </source>
</evidence>
<evidence type="ECO:0000313" key="6">
    <source>
        <dbReference type="EMBL" id="MBE8718318.1"/>
    </source>
</evidence>
<dbReference type="Gene3D" id="1.20.120.550">
    <property type="entry name" value="Membrane associated eicosanoid/glutathione metabolism-like domain"/>
    <property type="match status" value="1"/>
</dbReference>
<evidence type="ECO:0008006" key="8">
    <source>
        <dbReference type="Google" id="ProtNLM"/>
    </source>
</evidence>
<dbReference type="SUPFAM" id="SSF161084">
    <property type="entry name" value="MAPEG domain-like"/>
    <property type="match status" value="1"/>
</dbReference>
<dbReference type="InterPro" id="IPR001129">
    <property type="entry name" value="Membr-assoc_MAPEG"/>
</dbReference>
<evidence type="ECO:0000256" key="1">
    <source>
        <dbReference type="ARBA" id="ARBA00004370"/>
    </source>
</evidence>
<evidence type="ECO:0000256" key="5">
    <source>
        <dbReference type="SAM" id="Phobius"/>
    </source>
</evidence>
<feature type="transmembrane region" description="Helical" evidence="5">
    <location>
        <begin position="65"/>
        <end position="92"/>
    </location>
</feature>
<dbReference type="Proteomes" id="UP000652567">
    <property type="component" value="Unassembled WGS sequence"/>
</dbReference>
<evidence type="ECO:0000256" key="4">
    <source>
        <dbReference type="ARBA" id="ARBA00023136"/>
    </source>
</evidence>
<evidence type="ECO:0000256" key="2">
    <source>
        <dbReference type="ARBA" id="ARBA00022692"/>
    </source>
</evidence>
<feature type="transmembrane region" description="Helical" evidence="5">
    <location>
        <begin position="113"/>
        <end position="135"/>
    </location>
</feature>
<keyword evidence="2 5" id="KW-0812">Transmembrane</keyword>
<sequence length="139" mass="15906">MFYPMFAMVLLTLLVAIVLMIKRFRAVKNKQVSIGYFRLNRGEQSPPPDVIATANHFSNLFEVPLLFYVACLLAFVWNFQPATMVLLGWIFVASRAVHAFIHITYNNVVHRMLSFAVSFLSVILIWCLLAAHVIARQSF</sequence>
<organism evidence="6 7">
    <name type="scientific">Cellvibrio polysaccharolyticus</name>
    <dbReference type="NCBI Taxonomy" id="2082724"/>
    <lineage>
        <taxon>Bacteria</taxon>
        <taxon>Pseudomonadati</taxon>
        <taxon>Pseudomonadota</taxon>
        <taxon>Gammaproteobacteria</taxon>
        <taxon>Cellvibrionales</taxon>
        <taxon>Cellvibrionaceae</taxon>
        <taxon>Cellvibrio</taxon>
    </lineage>
</organism>
<gene>
    <name evidence="6" type="ORF">C4F51_14075</name>
</gene>
<evidence type="ECO:0000313" key="7">
    <source>
        <dbReference type="Proteomes" id="UP000652567"/>
    </source>
</evidence>
<comment type="subcellular location">
    <subcellularLocation>
        <location evidence="1">Membrane</location>
    </subcellularLocation>
</comment>
<keyword evidence="7" id="KW-1185">Reference proteome</keyword>
<keyword evidence="3 5" id="KW-1133">Transmembrane helix</keyword>
<protein>
    <recommendedName>
        <fullName evidence="8">MAPEG family protein</fullName>
    </recommendedName>
</protein>
<accession>A0A928YWL1</accession>
<dbReference type="AlphaFoldDB" id="A0A928YWL1"/>
<reference evidence="6" key="1">
    <citation type="submission" date="2018-07" db="EMBL/GenBank/DDBJ databases">
        <title>Genome assembly of strain Ka43.</title>
        <authorList>
            <person name="Kukolya J."/>
            <person name="Nagy I."/>
            <person name="Horvath B."/>
            <person name="Toth A."/>
        </authorList>
    </citation>
    <scope>NUCLEOTIDE SEQUENCE</scope>
    <source>
        <strain evidence="6">KB43</strain>
    </source>
</reference>
<dbReference type="InterPro" id="IPR023352">
    <property type="entry name" value="MAPEG-like_dom_sf"/>
</dbReference>
<proteinExistence type="predicted"/>
<keyword evidence="4 5" id="KW-0472">Membrane</keyword>
<dbReference type="Pfam" id="PF01124">
    <property type="entry name" value="MAPEG"/>
    <property type="match status" value="1"/>
</dbReference>
<dbReference type="EMBL" id="PRDL01000001">
    <property type="protein sequence ID" value="MBE8718318.1"/>
    <property type="molecule type" value="Genomic_DNA"/>
</dbReference>
<dbReference type="RefSeq" id="WP_193910777.1">
    <property type="nucleotide sequence ID" value="NZ_PRDL01000001.1"/>
</dbReference>
<dbReference type="GO" id="GO:0016020">
    <property type="term" value="C:membrane"/>
    <property type="evidence" value="ECO:0007669"/>
    <property type="project" value="UniProtKB-SubCell"/>
</dbReference>